<dbReference type="AlphaFoldDB" id="A0A177ZIE6"/>
<dbReference type="SUPFAM" id="SSF55469">
    <property type="entry name" value="FMN-dependent nitroreductase-like"/>
    <property type="match status" value="1"/>
</dbReference>
<accession>A0A177ZIE6</accession>
<protein>
    <submittedName>
        <fullName evidence="7">Nitroreductase</fullName>
    </submittedName>
</protein>
<dbReference type="Pfam" id="PF00881">
    <property type="entry name" value="Nitroreductase"/>
    <property type="match status" value="2"/>
</dbReference>
<evidence type="ECO:0000313" key="8">
    <source>
        <dbReference type="Proteomes" id="UP000077881"/>
    </source>
</evidence>
<dbReference type="OrthoDB" id="9804207at2"/>
<comment type="caution">
    <text evidence="7">The sequence shown here is derived from an EMBL/GenBank/DDBJ whole genome shotgun (WGS) entry which is preliminary data.</text>
</comment>
<evidence type="ECO:0000256" key="3">
    <source>
        <dbReference type="ARBA" id="ARBA00022630"/>
    </source>
</evidence>
<dbReference type="InterPro" id="IPR000415">
    <property type="entry name" value="Nitroreductase-like"/>
</dbReference>
<keyword evidence="5" id="KW-0560">Oxidoreductase</keyword>
<comment type="cofactor">
    <cofactor evidence="1">
        <name>FMN</name>
        <dbReference type="ChEBI" id="CHEBI:58210"/>
    </cofactor>
</comment>
<dbReference type="PATRIC" id="fig|217031.6.peg.4285"/>
<feature type="domain" description="Nitroreductase" evidence="6">
    <location>
        <begin position="7"/>
        <end position="60"/>
    </location>
</feature>
<keyword evidence="3" id="KW-0285">Flavoprotein</keyword>
<comment type="similarity">
    <text evidence="2">Belongs to the nitroreductase family.</text>
</comment>
<name>A0A177ZIE6_9BACI</name>
<feature type="domain" description="Nitroreductase" evidence="6">
    <location>
        <begin position="66"/>
        <end position="150"/>
    </location>
</feature>
<dbReference type="EMBL" id="LDJR01000060">
    <property type="protein sequence ID" value="OAK67383.1"/>
    <property type="molecule type" value="Genomic_DNA"/>
</dbReference>
<dbReference type="InterPro" id="IPR029479">
    <property type="entry name" value="Nitroreductase"/>
</dbReference>
<dbReference type="Proteomes" id="UP000077881">
    <property type="component" value="Unassembled WGS sequence"/>
</dbReference>
<dbReference type="GO" id="GO:0016491">
    <property type="term" value="F:oxidoreductase activity"/>
    <property type="evidence" value="ECO:0007669"/>
    <property type="project" value="UniProtKB-KW"/>
</dbReference>
<keyword evidence="8" id="KW-1185">Reference proteome</keyword>
<dbReference type="RefSeq" id="WP_057981815.1">
    <property type="nucleotide sequence ID" value="NZ_JAGGKH010000004.1"/>
</dbReference>
<evidence type="ECO:0000313" key="7">
    <source>
        <dbReference type="EMBL" id="OAK67383.1"/>
    </source>
</evidence>
<gene>
    <name evidence="7" type="ORF">ABB05_19745</name>
</gene>
<evidence type="ECO:0000256" key="4">
    <source>
        <dbReference type="ARBA" id="ARBA00022643"/>
    </source>
</evidence>
<dbReference type="Gene3D" id="3.40.109.10">
    <property type="entry name" value="NADH Oxidase"/>
    <property type="match status" value="1"/>
</dbReference>
<dbReference type="PANTHER" id="PTHR43673">
    <property type="entry name" value="NAD(P)H NITROREDUCTASE YDGI-RELATED"/>
    <property type="match status" value="1"/>
</dbReference>
<dbReference type="STRING" id="217031.ABB05_19745"/>
<dbReference type="PANTHER" id="PTHR43673:SF2">
    <property type="entry name" value="NITROREDUCTASE"/>
    <property type="match status" value="1"/>
</dbReference>
<proteinExistence type="inferred from homology"/>
<sequence>MSVLDVIRSRREATNFQGKQIPQEILKDIIDSAYYAPSGNNLLSREFIIVESREMLDYLEKTTPFMKWMATAQVAIIVTGRPDVSKYWLQDASIASAFIWLGATDLGIGVGFGAVYHSEDERESETRESYVRNALHIPEDRRIVAILGMGFPEGEPKEKKLLKREETIFFEKFGQED</sequence>
<evidence type="ECO:0000256" key="5">
    <source>
        <dbReference type="ARBA" id="ARBA00023002"/>
    </source>
</evidence>
<evidence type="ECO:0000256" key="1">
    <source>
        <dbReference type="ARBA" id="ARBA00001917"/>
    </source>
</evidence>
<evidence type="ECO:0000259" key="6">
    <source>
        <dbReference type="Pfam" id="PF00881"/>
    </source>
</evidence>
<keyword evidence="4" id="KW-0288">FMN</keyword>
<organism evidence="7 8">
    <name type="scientific">Lederbergia galactosidilytica</name>
    <dbReference type="NCBI Taxonomy" id="217031"/>
    <lineage>
        <taxon>Bacteria</taxon>
        <taxon>Bacillati</taxon>
        <taxon>Bacillota</taxon>
        <taxon>Bacilli</taxon>
        <taxon>Bacillales</taxon>
        <taxon>Bacillaceae</taxon>
        <taxon>Lederbergia</taxon>
    </lineage>
</organism>
<reference evidence="7 8" key="1">
    <citation type="submission" date="2015-05" db="EMBL/GenBank/DDBJ databases">
        <title>Comparison of genome.</title>
        <authorList>
            <person name="Zheng Z."/>
            <person name="Sun M."/>
        </authorList>
    </citation>
    <scope>NUCLEOTIDE SEQUENCE [LARGE SCALE GENOMIC DNA]</scope>
    <source>
        <strain evidence="7 8">G25-74</strain>
    </source>
</reference>
<evidence type="ECO:0000256" key="2">
    <source>
        <dbReference type="ARBA" id="ARBA00007118"/>
    </source>
</evidence>